<keyword evidence="4 7" id="KW-0808">Transferase</keyword>
<accession>B4RDA8</accession>
<dbReference type="Pfam" id="PF01739">
    <property type="entry name" value="CheR"/>
    <property type="match status" value="1"/>
</dbReference>
<proteinExistence type="predicted"/>
<evidence type="ECO:0000313" key="8">
    <source>
        <dbReference type="Proteomes" id="UP000001868"/>
    </source>
</evidence>
<keyword evidence="3 7" id="KW-0489">Methyltransferase</keyword>
<dbReference type="SMART" id="SM00138">
    <property type="entry name" value="MeTrc"/>
    <property type="match status" value="1"/>
</dbReference>
<dbReference type="InterPro" id="IPR000780">
    <property type="entry name" value="CheR_MeTrfase"/>
</dbReference>
<dbReference type="InterPro" id="IPR029063">
    <property type="entry name" value="SAM-dependent_MTases_sf"/>
</dbReference>
<dbReference type="InterPro" id="IPR050903">
    <property type="entry name" value="Bact_Chemotaxis_MeTrfase"/>
</dbReference>
<dbReference type="GO" id="GO:0032259">
    <property type="term" value="P:methylation"/>
    <property type="evidence" value="ECO:0007669"/>
    <property type="project" value="UniProtKB-KW"/>
</dbReference>
<keyword evidence="8" id="KW-1185">Reference proteome</keyword>
<dbReference type="SUPFAM" id="SSF47757">
    <property type="entry name" value="Chemotaxis receptor methyltransferase CheR, N-terminal domain"/>
    <property type="match status" value="1"/>
</dbReference>
<dbReference type="InterPro" id="IPR036804">
    <property type="entry name" value="CheR_N_sf"/>
</dbReference>
<dbReference type="OrthoDB" id="9816309at2"/>
<dbReference type="Gene3D" id="1.10.155.10">
    <property type="entry name" value="Chemotaxis receptor methyltransferase CheR, N-terminal domain"/>
    <property type="match status" value="1"/>
</dbReference>
<dbReference type="STRING" id="450851.PHZ_c0298"/>
<dbReference type="Gene3D" id="3.40.50.150">
    <property type="entry name" value="Vaccinia Virus protein VP39"/>
    <property type="match status" value="1"/>
</dbReference>
<evidence type="ECO:0000256" key="5">
    <source>
        <dbReference type="ARBA" id="ARBA00022691"/>
    </source>
</evidence>
<evidence type="ECO:0000259" key="6">
    <source>
        <dbReference type="PROSITE" id="PS50123"/>
    </source>
</evidence>
<reference evidence="7 8" key="1">
    <citation type="journal article" date="2008" name="BMC Genomics">
        <title>Complete genome of Phenylobacterium zucineum - a novel facultative intracellular bacterium isolated from human erythroleukemia cell line K562.</title>
        <authorList>
            <person name="Luo Y."/>
            <person name="Xu X."/>
            <person name="Ding Z."/>
            <person name="Liu Z."/>
            <person name="Zhang B."/>
            <person name="Yan Z."/>
            <person name="Sun J."/>
            <person name="Hu S."/>
            <person name="Hu X."/>
        </authorList>
    </citation>
    <scope>NUCLEOTIDE SEQUENCE [LARGE SCALE GENOMIC DNA]</scope>
    <source>
        <strain evidence="7 8">HLK1</strain>
    </source>
</reference>
<dbReference type="EC" id="2.1.1.80" evidence="2"/>
<feature type="domain" description="CheR-type methyltransferase" evidence="6">
    <location>
        <begin position="1"/>
        <end position="245"/>
    </location>
</feature>
<evidence type="ECO:0000256" key="4">
    <source>
        <dbReference type="ARBA" id="ARBA00022679"/>
    </source>
</evidence>
<dbReference type="PRINTS" id="PR00996">
    <property type="entry name" value="CHERMTFRASE"/>
</dbReference>
<keyword evidence="5" id="KW-0949">S-adenosyl-L-methionine</keyword>
<dbReference type="InterPro" id="IPR022642">
    <property type="entry name" value="CheR_C"/>
</dbReference>
<dbReference type="Proteomes" id="UP000001868">
    <property type="component" value="Chromosome"/>
</dbReference>
<dbReference type="PANTHER" id="PTHR24422:SF21">
    <property type="entry name" value="CHEMOTAXIS PROTEIN METHYLTRANSFERASE 1"/>
    <property type="match status" value="1"/>
</dbReference>
<evidence type="ECO:0000313" key="7">
    <source>
        <dbReference type="EMBL" id="ACG76712.1"/>
    </source>
</evidence>
<dbReference type="SUPFAM" id="SSF53335">
    <property type="entry name" value="S-adenosyl-L-methionine-dependent methyltransferases"/>
    <property type="match status" value="1"/>
</dbReference>
<dbReference type="RefSeq" id="WP_012520860.1">
    <property type="nucleotide sequence ID" value="NC_011144.1"/>
</dbReference>
<protein>
    <recommendedName>
        <fullName evidence="2">protein-glutamate O-methyltransferase</fullName>
        <ecNumber evidence="2">2.1.1.80</ecNumber>
    </recommendedName>
</protein>
<dbReference type="PANTHER" id="PTHR24422">
    <property type="entry name" value="CHEMOTAXIS PROTEIN METHYLTRANSFERASE"/>
    <property type="match status" value="1"/>
</dbReference>
<comment type="catalytic activity">
    <reaction evidence="1">
        <text>L-glutamyl-[protein] + S-adenosyl-L-methionine = [protein]-L-glutamate 5-O-methyl ester + S-adenosyl-L-homocysteine</text>
        <dbReference type="Rhea" id="RHEA:24452"/>
        <dbReference type="Rhea" id="RHEA-COMP:10208"/>
        <dbReference type="Rhea" id="RHEA-COMP:10311"/>
        <dbReference type="ChEBI" id="CHEBI:29973"/>
        <dbReference type="ChEBI" id="CHEBI:57856"/>
        <dbReference type="ChEBI" id="CHEBI:59789"/>
        <dbReference type="ChEBI" id="CHEBI:82795"/>
        <dbReference type="EC" id="2.1.1.80"/>
    </reaction>
</comment>
<dbReference type="GO" id="GO:0008983">
    <property type="term" value="F:protein-glutamate O-methyltransferase activity"/>
    <property type="evidence" value="ECO:0007669"/>
    <property type="project" value="UniProtKB-EC"/>
</dbReference>
<name>B4RDA8_PHEZH</name>
<dbReference type="HOGENOM" id="CLU_025854_0_2_5"/>
<sequence length="271" mass="29524">MEAADRELVAALCAARAGLRVDPDRAYLIESRLAPVARREGFGSLDQFVETVRVRGDERLVWALVEAMAPPETSFFRDPAVFEVIVREVLPGLVRGAGGAPVRIWSAACGTGQEVYSLAMRIAEEPGLAGRVEIFASDLSERSLEKAQAGLYSQFEVQRGLPARRLVRHFEKRGDLFALSPQVRQMVRWRRVNLLDDLSRLGRFELILCRNVLSSLTGEAREQVMGALAGLLAPGGRLVLGRSEAAQAWLDPVAAEVGVFELASDAALSAA</sequence>
<dbReference type="EMBL" id="CP000747">
    <property type="protein sequence ID" value="ACG76712.1"/>
    <property type="molecule type" value="Genomic_DNA"/>
</dbReference>
<dbReference type="AlphaFoldDB" id="B4RDA8"/>
<gene>
    <name evidence="7" type="primary">cheR</name>
    <name evidence="7" type="ordered locus">PHZ_c0298</name>
</gene>
<evidence type="ECO:0000256" key="3">
    <source>
        <dbReference type="ARBA" id="ARBA00022603"/>
    </source>
</evidence>
<evidence type="ECO:0000256" key="1">
    <source>
        <dbReference type="ARBA" id="ARBA00001541"/>
    </source>
</evidence>
<dbReference type="eggNOG" id="COG1352">
    <property type="taxonomic scope" value="Bacteria"/>
</dbReference>
<evidence type="ECO:0000256" key="2">
    <source>
        <dbReference type="ARBA" id="ARBA00012534"/>
    </source>
</evidence>
<dbReference type="KEGG" id="pzu:PHZ_c0298"/>
<organism evidence="7 8">
    <name type="scientific">Phenylobacterium zucineum (strain HLK1)</name>
    <dbReference type="NCBI Taxonomy" id="450851"/>
    <lineage>
        <taxon>Bacteria</taxon>
        <taxon>Pseudomonadati</taxon>
        <taxon>Pseudomonadota</taxon>
        <taxon>Alphaproteobacteria</taxon>
        <taxon>Caulobacterales</taxon>
        <taxon>Caulobacteraceae</taxon>
        <taxon>Phenylobacterium</taxon>
    </lineage>
</organism>
<dbReference type="PROSITE" id="PS50123">
    <property type="entry name" value="CHER"/>
    <property type="match status" value="1"/>
</dbReference>